<dbReference type="STRING" id="1797243.A2943_03215"/>
<dbReference type="AlphaFoldDB" id="A0A1F4XHP5"/>
<protein>
    <submittedName>
        <fullName evidence="1">Kinase inhibitor</fullName>
    </submittedName>
</protein>
<dbReference type="SUPFAM" id="SSF49777">
    <property type="entry name" value="PEBP-like"/>
    <property type="match status" value="1"/>
</dbReference>
<proteinExistence type="predicted"/>
<dbReference type="Gene3D" id="3.90.280.10">
    <property type="entry name" value="PEBP-like"/>
    <property type="match status" value="1"/>
</dbReference>
<dbReference type="NCBIfam" id="TIGR00481">
    <property type="entry name" value="YbhB/YbcL family Raf kinase inhibitor-like protein"/>
    <property type="match status" value="1"/>
</dbReference>
<dbReference type="PANTHER" id="PTHR30289">
    <property type="entry name" value="UNCHARACTERIZED PROTEIN YBCL-RELATED"/>
    <property type="match status" value="1"/>
</dbReference>
<organism evidence="1 2">
    <name type="scientific">Candidatus Adlerbacteria bacterium RIFCSPLOWO2_01_FULL_51_16</name>
    <dbReference type="NCBI Taxonomy" id="1797243"/>
    <lineage>
        <taxon>Bacteria</taxon>
        <taxon>Candidatus Adleribacteriota</taxon>
    </lineage>
</organism>
<dbReference type="Proteomes" id="UP000176185">
    <property type="component" value="Unassembled WGS sequence"/>
</dbReference>
<name>A0A1F4XHP5_9BACT</name>
<dbReference type="InterPro" id="IPR008914">
    <property type="entry name" value="PEBP"/>
</dbReference>
<comment type="caution">
    <text evidence="1">The sequence shown here is derived from an EMBL/GenBank/DDBJ whole genome shotgun (WGS) entry which is preliminary data.</text>
</comment>
<dbReference type="Pfam" id="PF01161">
    <property type="entry name" value="PBP"/>
    <property type="match status" value="1"/>
</dbReference>
<gene>
    <name evidence="1" type="ORF">A2943_03215</name>
</gene>
<dbReference type="InterPro" id="IPR005247">
    <property type="entry name" value="YbhB_YbcL/LppC-like"/>
</dbReference>
<accession>A0A1F4XHP5</accession>
<dbReference type="InterPro" id="IPR036610">
    <property type="entry name" value="PEBP-like_sf"/>
</dbReference>
<reference evidence="1 2" key="1">
    <citation type="journal article" date="2016" name="Nat. Commun.">
        <title>Thousands of microbial genomes shed light on interconnected biogeochemical processes in an aquifer system.</title>
        <authorList>
            <person name="Anantharaman K."/>
            <person name="Brown C.T."/>
            <person name="Hug L.A."/>
            <person name="Sharon I."/>
            <person name="Castelle C.J."/>
            <person name="Probst A.J."/>
            <person name="Thomas B.C."/>
            <person name="Singh A."/>
            <person name="Wilkins M.J."/>
            <person name="Karaoz U."/>
            <person name="Brodie E.L."/>
            <person name="Williams K.H."/>
            <person name="Hubbard S.S."/>
            <person name="Banfield J.F."/>
        </authorList>
    </citation>
    <scope>NUCLEOTIDE SEQUENCE [LARGE SCALE GENOMIC DNA]</scope>
</reference>
<dbReference type="PANTHER" id="PTHR30289:SF1">
    <property type="entry name" value="PEBP (PHOSPHATIDYLETHANOLAMINE-BINDING PROTEIN) FAMILY PROTEIN"/>
    <property type="match status" value="1"/>
</dbReference>
<dbReference type="CDD" id="cd00865">
    <property type="entry name" value="PEBP_bact_arch"/>
    <property type="match status" value="1"/>
</dbReference>
<dbReference type="EMBL" id="MEWX01000015">
    <property type="protein sequence ID" value="OGC80643.1"/>
    <property type="molecule type" value="Genomic_DNA"/>
</dbReference>
<evidence type="ECO:0000313" key="2">
    <source>
        <dbReference type="Proteomes" id="UP000176185"/>
    </source>
</evidence>
<evidence type="ECO:0000313" key="1">
    <source>
        <dbReference type="EMBL" id="OGC80643.1"/>
    </source>
</evidence>
<sequence length="156" mass="16772">MKLESSAFGDGATIPSRYTCDGENVSPPVTISDVPKNALSVVLLMDDPDVPKAVKPDGVFDHWVLFNILTTTTIIAEGGSAGVRGNNGAGKLGYTGPCPPPQYEPSEHRYMFVLYALDSELALKEGTTKQQVLDAIEGHVLAHAQLMGRYKRVAQQ</sequence>